<evidence type="ECO:0000313" key="2">
    <source>
        <dbReference type="Proteomes" id="UP000267418"/>
    </source>
</evidence>
<gene>
    <name evidence="1" type="ORF">EJP69_02910</name>
</gene>
<protein>
    <submittedName>
        <fullName evidence="1">Uncharacterized protein</fullName>
    </submittedName>
</protein>
<dbReference type="AlphaFoldDB" id="A0A3S0JYT9"/>
<reference evidence="1 2" key="1">
    <citation type="submission" date="2018-12" db="EMBL/GenBank/DDBJ databases">
        <title>The genome of Variovorax gossypii DSM 100435.</title>
        <authorList>
            <person name="Gao J."/>
            <person name="Sun J."/>
        </authorList>
    </citation>
    <scope>NUCLEOTIDE SEQUENCE [LARGE SCALE GENOMIC DNA]</scope>
    <source>
        <strain evidence="1 2">DSM 100435</strain>
    </source>
</reference>
<accession>A0A3S0JYT9</accession>
<dbReference type="OrthoDB" id="4569046at2"/>
<comment type="caution">
    <text evidence="1">The sequence shown here is derived from an EMBL/GenBank/DDBJ whole genome shotgun (WGS) entry which is preliminary data.</text>
</comment>
<name>A0A3S0JYT9_9BURK</name>
<proteinExistence type="predicted"/>
<organism evidence="1 2">
    <name type="scientific">Variovorax gossypii</name>
    <dbReference type="NCBI Taxonomy" id="1679495"/>
    <lineage>
        <taxon>Bacteria</taxon>
        <taxon>Pseudomonadati</taxon>
        <taxon>Pseudomonadota</taxon>
        <taxon>Betaproteobacteria</taxon>
        <taxon>Burkholderiales</taxon>
        <taxon>Comamonadaceae</taxon>
        <taxon>Variovorax</taxon>
    </lineage>
</organism>
<dbReference type="Proteomes" id="UP000267418">
    <property type="component" value="Unassembled WGS sequence"/>
</dbReference>
<sequence length="135" mass="15654">MTNEHLDWPVRSPTCAARRELAARFALPFAEDMQDWEWEVADAARFDEFVSVYCSANLNDDERFSLMEMLIQCAEDMELQSNYTAAWSTIEPLLLSRPDLHRSTVAYWACLRGTEPEAQFRVSKNMHKVWSVVST</sequence>
<evidence type="ECO:0000313" key="1">
    <source>
        <dbReference type="EMBL" id="RTQ36708.1"/>
    </source>
</evidence>
<dbReference type="EMBL" id="RXOE01000001">
    <property type="protein sequence ID" value="RTQ36708.1"/>
    <property type="molecule type" value="Genomic_DNA"/>
</dbReference>
<dbReference type="RefSeq" id="WP_126468669.1">
    <property type="nucleotide sequence ID" value="NZ_RXOE01000001.1"/>
</dbReference>
<keyword evidence="2" id="KW-1185">Reference proteome</keyword>